<accession>A0A9Q0PNG5</accession>
<evidence type="ECO:0000256" key="1">
    <source>
        <dbReference type="SAM" id="MobiDB-lite"/>
    </source>
</evidence>
<protein>
    <submittedName>
        <fullName evidence="2">Uncharacterized protein</fullName>
    </submittedName>
</protein>
<comment type="caution">
    <text evidence="2">The sequence shown here is derived from an EMBL/GenBank/DDBJ whole genome shotgun (WGS) entry which is preliminary data.</text>
</comment>
<keyword evidence="3" id="KW-1185">Reference proteome</keyword>
<name>A0A9Q0PNG5_SALPP</name>
<feature type="non-terminal residue" evidence="2">
    <location>
        <position position="27"/>
    </location>
</feature>
<proteinExistence type="predicted"/>
<reference evidence="2" key="2">
    <citation type="journal article" date="2023" name="Int. J. Mol. Sci.">
        <title>De Novo Assembly and Annotation of 11 Diverse Shrub Willow (Salix) Genomes Reveals Novel Gene Organization in Sex-Linked Regions.</title>
        <authorList>
            <person name="Hyden B."/>
            <person name="Feng K."/>
            <person name="Yates T.B."/>
            <person name="Jawdy S."/>
            <person name="Cereghino C."/>
            <person name="Smart L.B."/>
            <person name="Muchero W."/>
        </authorList>
    </citation>
    <scope>NUCLEOTIDE SEQUENCE</scope>
    <source>
        <tissue evidence="2">Shoot tip</tissue>
    </source>
</reference>
<dbReference type="EMBL" id="JAPFFK010000018">
    <property type="protein sequence ID" value="KAJ6691480.1"/>
    <property type="molecule type" value="Genomic_DNA"/>
</dbReference>
<sequence length="27" mass="2853">MPPSEISASDAVDCPLWPPSETLLLPS</sequence>
<dbReference type="AlphaFoldDB" id="A0A9Q0PNG5"/>
<evidence type="ECO:0000313" key="2">
    <source>
        <dbReference type="EMBL" id="KAJ6691480.1"/>
    </source>
</evidence>
<evidence type="ECO:0000313" key="3">
    <source>
        <dbReference type="Proteomes" id="UP001151532"/>
    </source>
</evidence>
<organism evidence="2 3">
    <name type="scientific">Salix purpurea</name>
    <name type="common">Purple osier willow</name>
    <dbReference type="NCBI Taxonomy" id="77065"/>
    <lineage>
        <taxon>Eukaryota</taxon>
        <taxon>Viridiplantae</taxon>
        <taxon>Streptophyta</taxon>
        <taxon>Embryophyta</taxon>
        <taxon>Tracheophyta</taxon>
        <taxon>Spermatophyta</taxon>
        <taxon>Magnoliopsida</taxon>
        <taxon>eudicotyledons</taxon>
        <taxon>Gunneridae</taxon>
        <taxon>Pentapetalae</taxon>
        <taxon>rosids</taxon>
        <taxon>fabids</taxon>
        <taxon>Malpighiales</taxon>
        <taxon>Salicaceae</taxon>
        <taxon>Saliceae</taxon>
        <taxon>Salix</taxon>
    </lineage>
</organism>
<feature type="region of interest" description="Disordered" evidence="1">
    <location>
        <begin position="1"/>
        <end position="27"/>
    </location>
</feature>
<reference evidence="2" key="1">
    <citation type="submission" date="2022-11" db="EMBL/GenBank/DDBJ databases">
        <authorList>
            <person name="Hyden B.L."/>
            <person name="Feng K."/>
            <person name="Yates T."/>
            <person name="Jawdy S."/>
            <person name="Smart L.B."/>
            <person name="Muchero W."/>
        </authorList>
    </citation>
    <scope>NUCLEOTIDE SEQUENCE</scope>
    <source>
        <tissue evidence="2">Shoot tip</tissue>
    </source>
</reference>
<dbReference type="Proteomes" id="UP001151532">
    <property type="component" value="Chromosome 9"/>
</dbReference>
<gene>
    <name evidence="2" type="ORF">OIU79_013500</name>
</gene>